<dbReference type="RefSeq" id="WP_013927027.1">
    <property type="nucleotide sequence ID" value="NC_015703.1"/>
</dbReference>
<reference evidence="1 2" key="2">
    <citation type="journal article" date="2012" name="Stand. Genomic Sci.">
        <title>Complete genome sequence of the aquatic bacterium Runella slithyformis type strain (LSU 4(T)).</title>
        <authorList>
            <person name="Copeland A."/>
            <person name="Zhang X."/>
            <person name="Misra M."/>
            <person name="Lapidus A."/>
            <person name="Nolan M."/>
            <person name="Lucas S."/>
            <person name="Deshpande S."/>
            <person name="Cheng J.F."/>
            <person name="Tapia R."/>
            <person name="Goodwin L.A."/>
            <person name="Pitluck S."/>
            <person name="Liolios K."/>
            <person name="Pagani I."/>
            <person name="Ivanova N."/>
            <person name="Mikhailova N."/>
            <person name="Pati A."/>
            <person name="Chen A."/>
            <person name="Palaniappan K."/>
            <person name="Land M."/>
            <person name="Hauser L."/>
            <person name="Pan C."/>
            <person name="Jeffries C.D."/>
            <person name="Detter J.C."/>
            <person name="Brambilla E.M."/>
            <person name="Rohde M."/>
            <person name="Djao O.D."/>
            <person name="Goker M."/>
            <person name="Sikorski J."/>
            <person name="Tindall B.J."/>
            <person name="Woyke T."/>
            <person name="Bristow J."/>
            <person name="Eisen J.A."/>
            <person name="Markowitz V."/>
            <person name="Hugenholtz P."/>
            <person name="Kyrpides N.C."/>
            <person name="Klenk H.P."/>
            <person name="Mavromatis K."/>
        </authorList>
    </citation>
    <scope>NUCLEOTIDE SEQUENCE [LARGE SCALE GENOMIC DNA]</scope>
    <source>
        <strain evidence="2">ATCC 29530 / DSM 19594 / LMG 11500 / NCIMB 11436 / LSU 4</strain>
    </source>
</reference>
<protein>
    <submittedName>
        <fullName evidence="1">Uncharacterized protein</fullName>
    </submittedName>
</protein>
<evidence type="ECO:0000313" key="1">
    <source>
        <dbReference type="EMBL" id="AEI47708.1"/>
    </source>
</evidence>
<dbReference type="Proteomes" id="UP000000493">
    <property type="component" value="Chromosome"/>
</dbReference>
<keyword evidence="2" id="KW-1185">Reference proteome</keyword>
<sequence length="130" mass="14823">MEHSSDDLLQDSTESVQQYLNMPDMLRDLLLQLTKDFQTAQLPLALESIEFCSFEGLCDSITTVLEEHLAKGGSLKNVLNRVDLTEKQLKKYVPGRLTHSLRALSALIIKRELQKVVIRYWYRKSSAPGT</sequence>
<organism evidence="1 2">
    <name type="scientific">Runella slithyformis (strain ATCC 29530 / DSM 19594 / LMG 11500 / NCIMB 11436 / LSU 4)</name>
    <dbReference type="NCBI Taxonomy" id="761193"/>
    <lineage>
        <taxon>Bacteria</taxon>
        <taxon>Pseudomonadati</taxon>
        <taxon>Bacteroidota</taxon>
        <taxon>Cytophagia</taxon>
        <taxon>Cytophagales</taxon>
        <taxon>Spirosomataceae</taxon>
        <taxon>Runella</taxon>
    </lineage>
</organism>
<dbReference type="KEGG" id="rsi:Runsl_1281"/>
<evidence type="ECO:0000313" key="2">
    <source>
        <dbReference type="Proteomes" id="UP000000493"/>
    </source>
</evidence>
<accession>A0A7U3ZIB1</accession>
<proteinExistence type="predicted"/>
<dbReference type="AlphaFoldDB" id="A0A7U3ZIB1"/>
<dbReference type="EMBL" id="CP002859">
    <property type="protein sequence ID" value="AEI47708.1"/>
    <property type="molecule type" value="Genomic_DNA"/>
</dbReference>
<name>A0A7U3ZIB1_RUNSL</name>
<gene>
    <name evidence="1" type="ordered locus">Runsl_1281</name>
</gene>
<reference evidence="2" key="1">
    <citation type="submission" date="2011-06" db="EMBL/GenBank/DDBJ databases">
        <title>The complete genome of chromosome of Runella slithyformis DSM 19594.</title>
        <authorList>
            <consortium name="US DOE Joint Genome Institute (JGI-PGF)"/>
            <person name="Lucas S."/>
            <person name="Han J."/>
            <person name="Lapidus A."/>
            <person name="Bruce D."/>
            <person name="Goodwin L."/>
            <person name="Pitluck S."/>
            <person name="Peters L."/>
            <person name="Kyrpides N."/>
            <person name="Mavromatis K."/>
            <person name="Ivanova N."/>
            <person name="Ovchinnikova G."/>
            <person name="Zhang X."/>
            <person name="Misra M."/>
            <person name="Detter J.C."/>
            <person name="Tapia R."/>
            <person name="Han C."/>
            <person name="Land M."/>
            <person name="Hauser L."/>
            <person name="Markowitz V."/>
            <person name="Cheng J.-F."/>
            <person name="Hugenholtz P."/>
            <person name="Woyke T."/>
            <person name="Wu D."/>
            <person name="Tindall B."/>
            <person name="Faehrich R."/>
            <person name="Brambilla E."/>
            <person name="Klenk H.-P."/>
            <person name="Eisen J.A."/>
        </authorList>
    </citation>
    <scope>NUCLEOTIDE SEQUENCE [LARGE SCALE GENOMIC DNA]</scope>
    <source>
        <strain evidence="2">ATCC 29530 / DSM 19594 / LMG 11500 / NCIMB 11436 / LSU 4</strain>
    </source>
</reference>